<organism evidence="10 11">
    <name type="scientific">Takifugu flavidus</name>
    <name type="common">sansaifugu</name>
    <dbReference type="NCBI Taxonomy" id="433684"/>
    <lineage>
        <taxon>Eukaryota</taxon>
        <taxon>Metazoa</taxon>
        <taxon>Chordata</taxon>
        <taxon>Craniata</taxon>
        <taxon>Vertebrata</taxon>
        <taxon>Euteleostomi</taxon>
        <taxon>Actinopterygii</taxon>
        <taxon>Neopterygii</taxon>
        <taxon>Teleostei</taxon>
        <taxon>Neoteleostei</taxon>
        <taxon>Acanthomorphata</taxon>
        <taxon>Eupercaria</taxon>
        <taxon>Tetraodontiformes</taxon>
        <taxon>Tetradontoidea</taxon>
        <taxon>Tetraodontidae</taxon>
        <taxon>Takifugu</taxon>
    </lineage>
</organism>
<dbReference type="Pfam" id="PF16455">
    <property type="entry name" value="UBD"/>
    <property type="match status" value="1"/>
</dbReference>
<dbReference type="SUPFAM" id="SSF54236">
    <property type="entry name" value="Ubiquitin-like"/>
    <property type="match status" value="1"/>
</dbReference>
<feature type="domain" description="Ubiquitin-like" evidence="9">
    <location>
        <begin position="525"/>
        <end position="600"/>
    </location>
</feature>
<evidence type="ECO:0000259" key="9">
    <source>
        <dbReference type="PROSITE" id="PS50053"/>
    </source>
</evidence>
<accession>A0A5C6PH70</accession>
<gene>
    <name evidence="10" type="ORF">D4764_11G0009740</name>
</gene>
<feature type="region of interest" description="Disordered" evidence="8">
    <location>
        <begin position="376"/>
        <end position="416"/>
    </location>
</feature>
<protein>
    <recommendedName>
        <fullName evidence="7">Palmitoyltransferase</fullName>
        <ecNumber evidence="7">2.3.1.225</ecNumber>
    </recommendedName>
</protein>
<dbReference type="InterPro" id="IPR000626">
    <property type="entry name" value="Ubiquitin-like_dom"/>
</dbReference>
<comment type="catalytic activity">
    <reaction evidence="7">
        <text>L-cysteinyl-[protein] + hexadecanoyl-CoA = S-hexadecanoyl-L-cysteinyl-[protein] + CoA</text>
        <dbReference type="Rhea" id="RHEA:36683"/>
        <dbReference type="Rhea" id="RHEA-COMP:10131"/>
        <dbReference type="Rhea" id="RHEA-COMP:11032"/>
        <dbReference type="ChEBI" id="CHEBI:29950"/>
        <dbReference type="ChEBI" id="CHEBI:57287"/>
        <dbReference type="ChEBI" id="CHEBI:57379"/>
        <dbReference type="ChEBI" id="CHEBI:74151"/>
        <dbReference type="EC" id="2.3.1.225"/>
    </reaction>
</comment>
<feature type="transmembrane region" description="Helical" evidence="7">
    <location>
        <begin position="72"/>
        <end position="99"/>
    </location>
</feature>
<keyword evidence="3 7" id="KW-0812">Transmembrane</keyword>
<dbReference type="Proteomes" id="UP000324091">
    <property type="component" value="Chromosome 11"/>
</dbReference>
<feature type="region of interest" description="Disordered" evidence="8">
    <location>
        <begin position="499"/>
        <end position="521"/>
    </location>
</feature>
<dbReference type="InterPro" id="IPR038169">
    <property type="entry name" value="DC-UbP/UBTD2_N_sf"/>
</dbReference>
<feature type="transmembrane region" description="Helical" evidence="7">
    <location>
        <begin position="111"/>
        <end position="131"/>
    </location>
</feature>
<sequence>MRCCPSSVLQPLRCVRLRPCIRKARSRLPLRIRELFTYISVLVHSLYFNSLTDSDVVFDSVFEPVFLTVDYITRWFGTVFVCLVVFLTSSILAIAYAVLLPLILNTYSPAWIVWHVCYGHWNLIMIAFHYYKAAKTSPGYLPLERNSSPFVSVCKKCIMPKPARTHHCGICNTCILKMDHHCPWLNNCVGHFNHRYFFSFCLFMTLGCVYCSISGRNLFLDAYNALERFKHLDVEKPGVPVTGMGVLLGLVPTGQTSYQTPAPPYTFRDKMIHKSIIYMWVLTSTVGVALGALTFWHAVLISRGETSIERHINKKETKRMANRGRVFRNPYNYGRLNNWKVFLGVEKRSHWVTRVLLPSGHTPYGDGTVMGGCVGRSRMDVQGSDRRATQSKKRGGRNEPLKKERPKWKSQYPMTEGQLRSKRDEFWDTAPAFDGRKEIWDALRAAALAAECNDLELAQAIVDGACITLPHGSLTESYDELGNRYQLPVYTLSPPVNLITESPSETKGSASAQKQAQPPPCRQEFQLRVRLSTGKDVHMAASMADSIGQLKKQLEEQEDIDVSCQRWFFSGKLLTDKTHLQDTKIQKDFMVQVIVNTNTPVVAK</sequence>
<dbReference type="InterPro" id="IPR032752">
    <property type="entry name" value="DC-UbP/UBTD2_N"/>
</dbReference>
<comment type="caution">
    <text evidence="10">The sequence shown here is derived from an EMBL/GenBank/DDBJ whole genome shotgun (WGS) entry which is preliminary data.</text>
</comment>
<proteinExistence type="inferred from homology"/>
<keyword evidence="4 7" id="KW-1133">Transmembrane helix</keyword>
<dbReference type="InterPro" id="IPR039859">
    <property type="entry name" value="PFA4/ZDH16/20/ERF2-like"/>
</dbReference>
<dbReference type="Gene3D" id="1.20.225.20">
    <property type="entry name" value="Ub domain-containing protein, DC-UbP/UBTD2, N-terminal domain"/>
    <property type="match status" value="1"/>
</dbReference>
<evidence type="ECO:0000256" key="1">
    <source>
        <dbReference type="ARBA" id="ARBA00004141"/>
    </source>
</evidence>
<feature type="compositionally biased region" description="Polar residues" evidence="8">
    <location>
        <begin position="499"/>
        <end position="516"/>
    </location>
</feature>
<comment type="domain">
    <text evidence="7">The DHHC domain is required for palmitoyltransferase activity.</text>
</comment>
<keyword evidence="6 7" id="KW-0012">Acyltransferase</keyword>
<dbReference type="Pfam" id="PF01529">
    <property type="entry name" value="DHHC"/>
    <property type="match status" value="1"/>
</dbReference>
<dbReference type="GO" id="GO:0019706">
    <property type="term" value="F:protein-cysteine S-palmitoyltransferase activity"/>
    <property type="evidence" value="ECO:0007669"/>
    <property type="project" value="UniProtKB-EC"/>
</dbReference>
<feature type="transmembrane region" description="Helical" evidence="7">
    <location>
        <begin position="277"/>
        <end position="299"/>
    </location>
</feature>
<comment type="similarity">
    <text evidence="7">Belongs to the DHHC palmitoyltransferase family.</text>
</comment>
<feature type="transmembrane region" description="Helical" evidence="7">
    <location>
        <begin position="196"/>
        <end position="213"/>
    </location>
</feature>
<evidence type="ECO:0000256" key="6">
    <source>
        <dbReference type="ARBA" id="ARBA00023315"/>
    </source>
</evidence>
<dbReference type="EMBL" id="RHFK02000003">
    <property type="protein sequence ID" value="TWW78853.1"/>
    <property type="molecule type" value="Genomic_DNA"/>
</dbReference>
<dbReference type="InterPro" id="IPR001594">
    <property type="entry name" value="Palmitoyltrfase_DHHC"/>
</dbReference>
<evidence type="ECO:0000313" key="10">
    <source>
        <dbReference type="EMBL" id="TWW78853.1"/>
    </source>
</evidence>
<dbReference type="Gene3D" id="3.10.20.90">
    <property type="entry name" value="Phosphatidylinositol 3-kinase Catalytic Subunit, Chain A, domain 1"/>
    <property type="match status" value="1"/>
</dbReference>
<keyword evidence="5 7" id="KW-0472">Membrane</keyword>
<dbReference type="PANTHER" id="PTHR12246">
    <property type="entry name" value="PALMITOYLTRANSFERASE ZDHHC16"/>
    <property type="match status" value="1"/>
</dbReference>
<evidence type="ECO:0000256" key="3">
    <source>
        <dbReference type="ARBA" id="ARBA00022692"/>
    </source>
</evidence>
<reference evidence="10 11" key="1">
    <citation type="submission" date="2019-04" db="EMBL/GenBank/DDBJ databases">
        <title>Chromosome genome assembly for Takifugu flavidus.</title>
        <authorList>
            <person name="Xiao S."/>
        </authorList>
    </citation>
    <scope>NUCLEOTIDE SEQUENCE [LARGE SCALE GENOMIC DNA]</scope>
    <source>
        <strain evidence="10">HTHZ2018</strain>
        <tissue evidence="10">Muscle</tissue>
    </source>
</reference>
<name>A0A5C6PH70_9TELE</name>
<evidence type="ECO:0000256" key="2">
    <source>
        <dbReference type="ARBA" id="ARBA00022679"/>
    </source>
</evidence>
<evidence type="ECO:0000256" key="7">
    <source>
        <dbReference type="RuleBase" id="RU079119"/>
    </source>
</evidence>
<dbReference type="InterPro" id="IPR029071">
    <property type="entry name" value="Ubiquitin-like_domsf"/>
</dbReference>
<keyword evidence="11" id="KW-1185">Reference proteome</keyword>
<keyword evidence="2 7" id="KW-0808">Transferase</keyword>
<evidence type="ECO:0000256" key="5">
    <source>
        <dbReference type="ARBA" id="ARBA00023136"/>
    </source>
</evidence>
<dbReference type="Pfam" id="PF00240">
    <property type="entry name" value="ubiquitin"/>
    <property type="match status" value="1"/>
</dbReference>
<dbReference type="PROSITE" id="PS50053">
    <property type="entry name" value="UBIQUITIN_2"/>
    <property type="match status" value="1"/>
</dbReference>
<dbReference type="AlphaFoldDB" id="A0A5C6PH70"/>
<evidence type="ECO:0000313" key="11">
    <source>
        <dbReference type="Proteomes" id="UP000324091"/>
    </source>
</evidence>
<comment type="subcellular location">
    <subcellularLocation>
        <location evidence="1">Membrane</location>
        <topology evidence="1">Multi-pass membrane protein</topology>
    </subcellularLocation>
</comment>
<feature type="compositionally biased region" description="Basic and acidic residues" evidence="8">
    <location>
        <begin position="377"/>
        <end position="388"/>
    </location>
</feature>
<evidence type="ECO:0000256" key="4">
    <source>
        <dbReference type="ARBA" id="ARBA00022989"/>
    </source>
</evidence>
<dbReference type="GO" id="GO:0016020">
    <property type="term" value="C:membrane"/>
    <property type="evidence" value="ECO:0007669"/>
    <property type="project" value="UniProtKB-SubCell"/>
</dbReference>
<evidence type="ECO:0000256" key="8">
    <source>
        <dbReference type="SAM" id="MobiDB-lite"/>
    </source>
</evidence>
<dbReference type="EC" id="2.3.1.225" evidence="7"/>
<dbReference type="PROSITE" id="PS50216">
    <property type="entry name" value="DHHC"/>
    <property type="match status" value="1"/>
</dbReference>